<proteinExistence type="predicted"/>
<gene>
    <name evidence="1" type="ORF">ACFOWS_18905</name>
</gene>
<name>A0ABV8PU74_9FLAO</name>
<dbReference type="Proteomes" id="UP001595841">
    <property type="component" value="Unassembled WGS sequence"/>
</dbReference>
<comment type="caution">
    <text evidence="1">The sequence shown here is derived from an EMBL/GenBank/DDBJ whole genome shotgun (WGS) entry which is preliminary data.</text>
</comment>
<protein>
    <submittedName>
        <fullName evidence="1">Uncharacterized protein</fullName>
    </submittedName>
</protein>
<evidence type="ECO:0000313" key="1">
    <source>
        <dbReference type="EMBL" id="MFC4222226.1"/>
    </source>
</evidence>
<evidence type="ECO:0000313" key="2">
    <source>
        <dbReference type="Proteomes" id="UP001595841"/>
    </source>
</evidence>
<dbReference type="EMBL" id="JBHSCL010000013">
    <property type="protein sequence ID" value="MFC4222226.1"/>
    <property type="molecule type" value="Genomic_DNA"/>
</dbReference>
<accession>A0ABV8PU74</accession>
<dbReference type="RefSeq" id="WP_379768100.1">
    <property type="nucleotide sequence ID" value="NZ_JBHSCL010000013.1"/>
</dbReference>
<reference evidence="2" key="1">
    <citation type="journal article" date="2019" name="Int. J. Syst. Evol. Microbiol.">
        <title>The Global Catalogue of Microorganisms (GCM) 10K type strain sequencing project: providing services to taxonomists for standard genome sequencing and annotation.</title>
        <authorList>
            <consortium name="The Broad Institute Genomics Platform"/>
            <consortium name="The Broad Institute Genome Sequencing Center for Infectious Disease"/>
            <person name="Wu L."/>
            <person name="Ma J."/>
        </authorList>
    </citation>
    <scope>NUCLEOTIDE SEQUENCE [LARGE SCALE GENOMIC DNA]</scope>
    <source>
        <strain evidence="2">CGMCC 1.15774</strain>
    </source>
</reference>
<keyword evidence="2" id="KW-1185">Reference proteome</keyword>
<sequence>MKAKYFKASIIVISVIVLGNVLSGFINMFQTYLYQTNNAEFEFSTMPTKGRDIGMMERQFSAYKNAHPEYKDLVLYRTFKRNPLKFWNWYSYLTDEMYQYDYKDEIESFSGKGKFGI</sequence>
<organism evidence="1 2">
    <name type="scientific">Flagellimonas marina</name>
    <dbReference type="NCBI Taxonomy" id="1775168"/>
    <lineage>
        <taxon>Bacteria</taxon>
        <taxon>Pseudomonadati</taxon>
        <taxon>Bacteroidota</taxon>
        <taxon>Flavobacteriia</taxon>
        <taxon>Flavobacteriales</taxon>
        <taxon>Flavobacteriaceae</taxon>
        <taxon>Flagellimonas</taxon>
    </lineage>
</organism>